<sequence length="43" mass="5013">MNSRLDLGGYNLRFSKAMPQFGDSGHVVVFDLEPLFLYRFDMK</sequence>
<evidence type="ECO:0000313" key="1">
    <source>
        <dbReference type="EMBL" id="KAE9615551.1"/>
    </source>
</evidence>
<accession>A0A6A4QNE4</accession>
<protein>
    <submittedName>
        <fullName evidence="1">Uncharacterized protein</fullName>
    </submittedName>
</protein>
<proteinExistence type="predicted"/>
<gene>
    <name evidence="1" type="ORF">Lalb_Chr04g0256491</name>
</gene>
<organism evidence="1 2">
    <name type="scientific">Lupinus albus</name>
    <name type="common">White lupine</name>
    <name type="synonym">Lupinus termis</name>
    <dbReference type="NCBI Taxonomy" id="3870"/>
    <lineage>
        <taxon>Eukaryota</taxon>
        <taxon>Viridiplantae</taxon>
        <taxon>Streptophyta</taxon>
        <taxon>Embryophyta</taxon>
        <taxon>Tracheophyta</taxon>
        <taxon>Spermatophyta</taxon>
        <taxon>Magnoliopsida</taxon>
        <taxon>eudicotyledons</taxon>
        <taxon>Gunneridae</taxon>
        <taxon>Pentapetalae</taxon>
        <taxon>rosids</taxon>
        <taxon>fabids</taxon>
        <taxon>Fabales</taxon>
        <taxon>Fabaceae</taxon>
        <taxon>Papilionoideae</taxon>
        <taxon>50 kb inversion clade</taxon>
        <taxon>genistoids sensu lato</taxon>
        <taxon>core genistoids</taxon>
        <taxon>Genisteae</taxon>
        <taxon>Lupinus</taxon>
    </lineage>
</organism>
<name>A0A6A4QNE4_LUPAL</name>
<comment type="caution">
    <text evidence="1">The sequence shown here is derived from an EMBL/GenBank/DDBJ whole genome shotgun (WGS) entry which is preliminary data.</text>
</comment>
<dbReference type="AlphaFoldDB" id="A0A6A4QNE4"/>
<dbReference type="Proteomes" id="UP000447434">
    <property type="component" value="Chromosome 4"/>
</dbReference>
<keyword evidence="2" id="KW-1185">Reference proteome</keyword>
<reference evidence="2" key="1">
    <citation type="journal article" date="2020" name="Nat. Commun.">
        <title>Genome sequence of the cluster root forming white lupin.</title>
        <authorList>
            <person name="Hufnagel B."/>
            <person name="Marques A."/>
            <person name="Soriano A."/>
            <person name="Marques L."/>
            <person name="Divol F."/>
            <person name="Doumas P."/>
            <person name="Sallet E."/>
            <person name="Mancinotti D."/>
            <person name="Carrere S."/>
            <person name="Marande W."/>
            <person name="Arribat S."/>
            <person name="Keller J."/>
            <person name="Huneau C."/>
            <person name="Blein T."/>
            <person name="Aime D."/>
            <person name="Laguerre M."/>
            <person name="Taylor J."/>
            <person name="Schubert V."/>
            <person name="Nelson M."/>
            <person name="Geu-Flores F."/>
            <person name="Crespi M."/>
            <person name="Gallardo-Guerrero K."/>
            <person name="Delaux P.-M."/>
            <person name="Salse J."/>
            <person name="Berges H."/>
            <person name="Guyot R."/>
            <person name="Gouzy J."/>
            <person name="Peret B."/>
        </authorList>
    </citation>
    <scope>NUCLEOTIDE SEQUENCE [LARGE SCALE GENOMIC DNA]</scope>
    <source>
        <strain evidence="2">cv. Amiga</strain>
    </source>
</reference>
<dbReference type="EMBL" id="WOCE01000004">
    <property type="protein sequence ID" value="KAE9615551.1"/>
    <property type="molecule type" value="Genomic_DNA"/>
</dbReference>
<evidence type="ECO:0000313" key="2">
    <source>
        <dbReference type="Proteomes" id="UP000447434"/>
    </source>
</evidence>